<dbReference type="EMBL" id="JAMZEJ010000011">
    <property type="protein sequence ID" value="MCQ8242360.1"/>
    <property type="molecule type" value="Genomic_DNA"/>
</dbReference>
<comment type="caution">
    <text evidence="15">The sequence shown here is derived from an EMBL/GenBank/DDBJ whole genome shotgun (WGS) entry which is preliminary data.</text>
</comment>
<feature type="compositionally biased region" description="Pro residues" evidence="11">
    <location>
        <begin position="503"/>
        <end position="514"/>
    </location>
</feature>
<evidence type="ECO:0000256" key="2">
    <source>
        <dbReference type="ARBA" id="ARBA00004370"/>
    </source>
</evidence>
<evidence type="ECO:0000256" key="3">
    <source>
        <dbReference type="ARBA" id="ARBA00012438"/>
    </source>
</evidence>
<dbReference type="CDD" id="cd00082">
    <property type="entry name" value="HisKA"/>
    <property type="match status" value="1"/>
</dbReference>
<keyword evidence="4" id="KW-0597">Phosphoprotein</keyword>
<evidence type="ECO:0000256" key="9">
    <source>
        <dbReference type="ARBA" id="ARBA00023012"/>
    </source>
</evidence>
<dbReference type="InterPro" id="IPR005467">
    <property type="entry name" value="His_kinase_dom"/>
</dbReference>
<feature type="transmembrane region" description="Helical" evidence="12">
    <location>
        <begin position="185"/>
        <end position="207"/>
    </location>
</feature>
<evidence type="ECO:0000313" key="16">
    <source>
        <dbReference type="Proteomes" id="UP001524547"/>
    </source>
</evidence>
<evidence type="ECO:0000256" key="7">
    <source>
        <dbReference type="ARBA" id="ARBA00022777"/>
    </source>
</evidence>
<name>A0ABT1W1P3_9PROT</name>
<dbReference type="CDD" id="cd06225">
    <property type="entry name" value="HAMP"/>
    <property type="match status" value="1"/>
</dbReference>
<evidence type="ECO:0000313" key="15">
    <source>
        <dbReference type="EMBL" id="MCQ8242360.1"/>
    </source>
</evidence>
<dbReference type="PROSITE" id="PS50885">
    <property type="entry name" value="HAMP"/>
    <property type="match status" value="1"/>
</dbReference>
<dbReference type="InterPro" id="IPR036097">
    <property type="entry name" value="HisK_dim/P_sf"/>
</dbReference>
<dbReference type="PRINTS" id="PR00344">
    <property type="entry name" value="BCTRLSENSOR"/>
</dbReference>
<feature type="transmembrane region" description="Helical" evidence="12">
    <location>
        <begin position="40"/>
        <end position="61"/>
    </location>
</feature>
<evidence type="ECO:0000256" key="5">
    <source>
        <dbReference type="ARBA" id="ARBA00022679"/>
    </source>
</evidence>
<keyword evidence="8 12" id="KW-1133">Transmembrane helix</keyword>
<dbReference type="PANTHER" id="PTHR45436:SF8">
    <property type="entry name" value="HISTIDINE KINASE"/>
    <property type="match status" value="1"/>
</dbReference>
<dbReference type="RefSeq" id="WP_422921117.1">
    <property type="nucleotide sequence ID" value="NZ_JAMZEJ010000011.1"/>
</dbReference>
<dbReference type="Proteomes" id="UP001524547">
    <property type="component" value="Unassembled WGS sequence"/>
</dbReference>
<keyword evidence="16" id="KW-1185">Reference proteome</keyword>
<evidence type="ECO:0000259" key="13">
    <source>
        <dbReference type="PROSITE" id="PS50109"/>
    </source>
</evidence>
<dbReference type="PROSITE" id="PS50109">
    <property type="entry name" value="HIS_KIN"/>
    <property type="match status" value="1"/>
</dbReference>
<evidence type="ECO:0000256" key="4">
    <source>
        <dbReference type="ARBA" id="ARBA00022553"/>
    </source>
</evidence>
<keyword evidence="6 12" id="KW-0812">Transmembrane</keyword>
<keyword evidence="7" id="KW-0418">Kinase</keyword>
<evidence type="ECO:0000256" key="11">
    <source>
        <dbReference type="SAM" id="MobiDB-lite"/>
    </source>
</evidence>
<dbReference type="GO" id="GO:0005524">
    <property type="term" value="F:ATP binding"/>
    <property type="evidence" value="ECO:0007669"/>
    <property type="project" value="UniProtKB-KW"/>
</dbReference>
<dbReference type="CDD" id="cd00075">
    <property type="entry name" value="HATPase"/>
    <property type="match status" value="1"/>
</dbReference>
<dbReference type="InterPro" id="IPR003594">
    <property type="entry name" value="HATPase_dom"/>
</dbReference>
<protein>
    <recommendedName>
        <fullName evidence="3">histidine kinase</fullName>
        <ecNumber evidence="3">2.7.13.3</ecNumber>
    </recommendedName>
</protein>
<feature type="domain" description="Histidine kinase" evidence="13">
    <location>
        <begin position="266"/>
        <end position="485"/>
    </location>
</feature>
<dbReference type="InterPro" id="IPR036890">
    <property type="entry name" value="HATPase_C_sf"/>
</dbReference>
<dbReference type="SMART" id="SM00388">
    <property type="entry name" value="HisKA"/>
    <property type="match status" value="1"/>
</dbReference>
<keyword evidence="15" id="KW-0547">Nucleotide-binding</keyword>
<dbReference type="InterPro" id="IPR003660">
    <property type="entry name" value="HAMP_dom"/>
</dbReference>
<keyword evidence="15" id="KW-0067">ATP-binding</keyword>
<feature type="region of interest" description="Disordered" evidence="11">
    <location>
        <begin position="485"/>
        <end position="533"/>
    </location>
</feature>
<evidence type="ECO:0000256" key="12">
    <source>
        <dbReference type="SAM" id="Phobius"/>
    </source>
</evidence>
<feature type="compositionally biased region" description="Basic and acidic residues" evidence="11">
    <location>
        <begin position="486"/>
        <end position="496"/>
    </location>
</feature>
<evidence type="ECO:0000256" key="6">
    <source>
        <dbReference type="ARBA" id="ARBA00022692"/>
    </source>
</evidence>
<dbReference type="SMART" id="SM00304">
    <property type="entry name" value="HAMP"/>
    <property type="match status" value="1"/>
</dbReference>
<comment type="subcellular location">
    <subcellularLocation>
        <location evidence="2">Membrane</location>
    </subcellularLocation>
</comment>
<evidence type="ECO:0000256" key="1">
    <source>
        <dbReference type="ARBA" id="ARBA00000085"/>
    </source>
</evidence>
<dbReference type="InterPro" id="IPR004358">
    <property type="entry name" value="Sig_transdc_His_kin-like_C"/>
</dbReference>
<dbReference type="Gene3D" id="3.30.565.10">
    <property type="entry name" value="Histidine kinase-like ATPase, C-terminal domain"/>
    <property type="match status" value="1"/>
</dbReference>
<evidence type="ECO:0000256" key="10">
    <source>
        <dbReference type="ARBA" id="ARBA00023136"/>
    </source>
</evidence>
<feature type="domain" description="HAMP" evidence="14">
    <location>
        <begin position="211"/>
        <end position="258"/>
    </location>
</feature>
<dbReference type="Gene3D" id="6.10.340.10">
    <property type="match status" value="1"/>
</dbReference>
<reference evidence="15 16" key="1">
    <citation type="submission" date="2022-06" db="EMBL/GenBank/DDBJ databases">
        <title>Rhizosaccharibacter gen. nov. sp. nov. KSS12, endophytic bacteria isolated from sugarcane.</title>
        <authorList>
            <person name="Pitiwittayakul N."/>
        </authorList>
    </citation>
    <scope>NUCLEOTIDE SEQUENCE [LARGE SCALE GENOMIC DNA]</scope>
    <source>
        <strain evidence="15 16">KSS12</strain>
    </source>
</reference>
<dbReference type="Pfam" id="PF02518">
    <property type="entry name" value="HATPase_c"/>
    <property type="match status" value="1"/>
</dbReference>
<accession>A0ABT1W1P3</accession>
<dbReference type="Pfam" id="PF00672">
    <property type="entry name" value="HAMP"/>
    <property type="match status" value="1"/>
</dbReference>
<dbReference type="SUPFAM" id="SSF158472">
    <property type="entry name" value="HAMP domain-like"/>
    <property type="match status" value="1"/>
</dbReference>
<dbReference type="EC" id="2.7.13.3" evidence="3"/>
<dbReference type="SUPFAM" id="SSF47384">
    <property type="entry name" value="Homodimeric domain of signal transducing histidine kinase"/>
    <property type="match status" value="1"/>
</dbReference>
<evidence type="ECO:0000256" key="8">
    <source>
        <dbReference type="ARBA" id="ARBA00022989"/>
    </source>
</evidence>
<gene>
    <name evidence="15" type="ORF">NFI88_16120</name>
</gene>
<keyword evidence="5" id="KW-0808">Transferase</keyword>
<keyword evidence="10 12" id="KW-0472">Membrane</keyword>
<dbReference type="PANTHER" id="PTHR45436">
    <property type="entry name" value="SENSOR HISTIDINE KINASE YKOH"/>
    <property type="match status" value="1"/>
</dbReference>
<comment type="catalytic activity">
    <reaction evidence="1">
        <text>ATP + protein L-histidine = ADP + protein N-phospho-L-histidine.</text>
        <dbReference type="EC" id="2.7.13.3"/>
    </reaction>
</comment>
<keyword evidence="9" id="KW-0902">Two-component regulatory system</keyword>
<evidence type="ECO:0000259" key="14">
    <source>
        <dbReference type="PROSITE" id="PS50885"/>
    </source>
</evidence>
<dbReference type="InterPro" id="IPR003661">
    <property type="entry name" value="HisK_dim/P_dom"/>
</dbReference>
<dbReference type="SUPFAM" id="SSF55874">
    <property type="entry name" value="ATPase domain of HSP90 chaperone/DNA topoisomerase II/histidine kinase"/>
    <property type="match status" value="1"/>
</dbReference>
<proteinExistence type="predicted"/>
<dbReference type="SMART" id="SM00387">
    <property type="entry name" value="HATPase_c"/>
    <property type="match status" value="1"/>
</dbReference>
<organism evidence="15 16">
    <name type="scientific">Rhizosaccharibacter radicis</name>
    <dbReference type="NCBI Taxonomy" id="2782605"/>
    <lineage>
        <taxon>Bacteria</taxon>
        <taxon>Pseudomonadati</taxon>
        <taxon>Pseudomonadota</taxon>
        <taxon>Alphaproteobacteria</taxon>
        <taxon>Acetobacterales</taxon>
        <taxon>Acetobacteraceae</taxon>
        <taxon>Rhizosaccharibacter</taxon>
    </lineage>
</organism>
<sequence>MRSLFRRVSGVISRAVPGGAGRTPPAARTRLIRSASLRLALVYGVLFVLSAVVFIGFIWWATIGLLERQVEAAINADERALSERWLDGGLPALADTIQDRLEQNVDDDAIYLMLDPGGTRIAGNLGSWPREVTRTDTWYQLPISRAGMRGTAEVHAFALPGGFRLLVGRDVRDRAILRRLLTDTLLWAVLMVAVLGISGALVVRGLFRRMVRNVALTTGAIARGDLAQRVPLSGSGDEFDRVAETINHMLDRIARLMDGVRQVSNAIAHDLRTPITRARARLEDAAATARTTEEMRGAVERAVADLDGVTAVFEALLRIAEIEAGARRSAFTMVSLPPLLAGLAELYEALAEDKELELELELPEPPAGGSLALQGDPQMIQQAVANLLDNALKFSHPGGVVTLRAEAGDADTVRLSVRDRGIGMAAHDLARASERFFRAESARNTPGSGLGLALVQAVAQLHNGRLELRDADPGLLAVLVLPRGTAPREGDREGNIERSPSAPTHPDPGPPQLNPPSSATHELERQDVLGQGS</sequence>
<dbReference type="InterPro" id="IPR050428">
    <property type="entry name" value="TCS_sensor_his_kinase"/>
</dbReference>